<comment type="caution">
    <text evidence="4">The sequence shown here is derived from an EMBL/GenBank/DDBJ whole genome shotgun (WGS) entry which is preliminary data.</text>
</comment>
<dbReference type="AlphaFoldDB" id="A0A0F9E300"/>
<evidence type="ECO:0000313" key="4">
    <source>
        <dbReference type="EMBL" id="KKL68369.1"/>
    </source>
</evidence>
<protein>
    <recommendedName>
        <fullName evidence="3">Protein kinase domain-containing protein</fullName>
    </recommendedName>
</protein>
<dbReference type="InterPro" id="IPR050154">
    <property type="entry name" value="UbiB_kinase"/>
</dbReference>
<dbReference type="InterPro" id="IPR011009">
    <property type="entry name" value="Kinase-like_dom_sf"/>
</dbReference>
<dbReference type="Gene3D" id="1.10.510.10">
    <property type="entry name" value="Transferase(Phosphotransferase) domain 1"/>
    <property type="match status" value="1"/>
</dbReference>
<comment type="similarity">
    <text evidence="1">Belongs to the protein kinase superfamily. ADCK protein kinase family.</text>
</comment>
<dbReference type="GO" id="GO:0005524">
    <property type="term" value="F:ATP binding"/>
    <property type="evidence" value="ECO:0007669"/>
    <property type="project" value="InterPro"/>
</dbReference>
<sequence length="464" mass="52606">IGLELQKLLDEVETIEFSAIKTLLEDEYNEKLEKIFASVDEQPLASASLAQVYKARLKSGKEVALKVQRPGVRQKIDTDIDILYDIAASIQNRISYSKAYNLVALVKEFEKNIHKELDFELEGLNMETITKNISEFKEVKIPNIYWKYSTKKILCMEFMEGFKINQKTALEKSGLDRKNLAWKILDVYSKQIYVDGFFQSDPHIGNIIINNSGRIQLIDFGSVGQLDENMRREIATLIFHIVFKEGEQAAESLIRLGSQRGHCDYTALRNDVSATIAEFTNKPAKFLSIGHGILDMTRLASEHNIELPATFSLVGKTFLLLDFMARTLDPTFDYRRYLQHIIPVLIFERLKSDFSGPKLIRNAMESSKLASDLPSKINFFIDKVLKDEFHVIFQHEGLEKVTRGVTSAGLVIGLSLVAAGLSIISILSFFASGPILAWIVGSITFALLVYLAFRMLRKINWSDD</sequence>
<reference evidence="4" key="1">
    <citation type="journal article" date="2015" name="Nature">
        <title>Complex archaea that bridge the gap between prokaryotes and eukaryotes.</title>
        <authorList>
            <person name="Spang A."/>
            <person name="Saw J.H."/>
            <person name="Jorgensen S.L."/>
            <person name="Zaremba-Niedzwiedzka K."/>
            <person name="Martijn J."/>
            <person name="Lind A.E."/>
            <person name="van Eijk R."/>
            <person name="Schleper C."/>
            <person name="Guy L."/>
            <person name="Ettema T.J."/>
        </authorList>
    </citation>
    <scope>NUCLEOTIDE SEQUENCE</scope>
</reference>
<evidence type="ECO:0000259" key="3">
    <source>
        <dbReference type="PROSITE" id="PS50011"/>
    </source>
</evidence>
<dbReference type="EMBL" id="LAZR01026551">
    <property type="protein sequence ID" value="KKL68369.1"/>
    <property type="molecule type" value="Genomic_DNA"/>
</dbReference>
<accession>A0A0F9E300</accession>
<keyword evidence="2" id="KW-1133">Transmembrane helix</keyword>
<keyword evidence="2" id="KW-0812">Transmembrane</keyword>
<dbReference type="Pfam" id="PF03109">
    <property type="entry name" value="ABC1"/>
    <property type="match status" value="1"/>
</dbReference>
<organism evidence="4">
    <name type="scientific">marine sediment metagenome</name>
    <dbReference type="NCBI Taxonomy" id="412755"/>
    <lineage>
        <taxon>unclassified sequences</taxon>
        <taxon>metagenomes</taxon>
        <taxon>ecological metagenomes</taxon>
    </lineage>
</organism>
<dbReference type="SUPFAM" id="SSF56112">
    <property type="entry name" value="Protein kinase-like (PK-like)"/>
    <property type="match status" value="1"/>
</dbReference>
<dbReference type="PROSITE" id="PS50011">
    <property type="entry name" value="PROTEIN_KINASE_DOM"/>
    <property type="match status" value="1"/>
</dbReference>
<dbReference type="GO" id="GO:0004672">
    <property type="term" value="F:protein kinase activity"/>
    <property type="evidence" value="ECO:0007669"/>
    <property type="project" value="InterPro"/>
</dbReference>
<proteinExistence type="inferred from homology"/>
<feature type="non-terminal residue" evidence="4">
    <location>
        <position position="1"/>
    </location>
</feature>
<dbReference type="InterPro" id="IPR000719">
    <property type="entry name" value="Prot_kinase_dom"/>
</dbReference>
<dbReference type="PANTHER" id="PTHR10566:SF113">
    <property type="entry name" value="PROTEIN ACTIVITY OF BC1 COMPLEX KINASE 7, CHLOROPLASTIC"/>
    <property type="match status" value="1"/>
</dbReference>
<dbReference type="CDD" id="cd05121">
    <property type="entry name" value="ABC1_ADCK3-like"/>
    <property type="match status" value="1"/>
</dbReference>
<evidence type="ECO:0000256" key="2">
    <source>
        <dbReference type="SAM" id="Phobius"/>
    </source>
</evidence>
<gene>
    <name evidence="4" type="ORF">LCGC14_2125660</name>
</gene>
<feature type="domain" description="Protein kinase" evidence="3">
    <location>
        <begin position="38"/>
        <end position="369"/>
    </location>
</feature>
<dbReference type="PANTHER" id="PTHR10566">
    <property type="entry name" value="CHAPERONE-ACTIVITY OF BC1 COMPLEX CABC1 -RELATED"/>
    <property type="match status" value="1"/>
</dbReference>
<feature type="transmembrane region" description="Helical" evidence="2">
    <location>
        <begin position="408"/>
        <end position="429"/>
    </location>
</feature>
<feature type="transmembrane region" description="Helical" evidence="2">
    <location>
        <begin position="435"/>
        <end position="453"/>
    </location>
</feature>
<name>A0A0F9E300_9ZZZZ</name>
<keyword evidence="2" id="KW-0472">Membrane</keyword>
<dbReference type="InterPro" id="IPR004147">
    <property type="entry name" value="ABC1_dom"/>
</dbReference>
<evidence type="ECO:0000256" key="1">
    <source>
        <dbReference type="ARBA" id="ARBA00009670"/>
    </source>
</evidence>